<evidence type="ECO:0000313" key="4">
    <source>
        <dbReference type="Proteomes" id="UP001498398"/>
    </source>
</evidence>
<dbReference type="EMBL" id="JBANRG010000023">
    <property type="protein sequence ID" value="KAK7455245.1"/>
    <property type="molecule type" value="Genomic_DNA"/>
</dbReference>
<dbReference type="Gene3D" id="3.40.30.10">
    <property type="entry name" value="Glutaredoxin"/>
    <property type="match status" value="1"/>
</dbReference>
<accession>A0ABR1JCL7</accession>
<dbReference type="SUPFAM" id="SSF52833">
    <property type="entry name" value="Thioredoxin-like"/>
    <property type="match status" value="1"/>
</dbReference>
<dbReference type="Pfam" id="PF00578">
    <property type="entry name" value="AhpC-TSA"/>
    <property type="match status" value="1"/>
</dbReference>
<protein>
    <submittedName>
        <fullName evidence="3">Uncharacterized protein</fullName>
    </submittedName>
</protein>
<reference evidence="3 4" key="1">
    <citation type="submission" date="2024-01" db="EMBL/GenBank/DDBJ databases">
        <title>A draft genome for the cacao thread blight pathogen Marasmiellus scandens.</title>
        <authorList>
            <person name="Baruah I.K."/>
            <person name="Leung J."/>
            <person name="Bukari Y."/>
            <person name="Amoako-Attah I."/>
            <person name="Meinhardt L.W."/>
            <person name="Bailey B.A."/>
            <person name="Cohen S.P."/>
        </authorList>
    </citation>
    <scope>NUCLEOTIDE SEQUENCE [LARGE SCALE GENOMIC DNA]</scope>
    <source>
        <strain evidence="3 4">GH-19</strain>
    </source>
</reference>
<dbReference type="InterPro" id="IPR000866">
    <property type="entry name" value="AhpC/TSA"/>
</dbReference>
<dbReference type="InterPro" id="IPR036537">
    <property type="entry name" value="Adaptor_Cbl_N_dom_sf"/>
</dbReference>
<sequence length="1097" mass="123153">MAERVLSPALGSVAPNFEAHTSAGPIRFHKWTGESWSVLFSHPGASFPTDLAEVARRLPEIEKRQPKIKLVGISRNWVEDCKQWVTSQQMYGRKPGVLEHLVQIVADDGGELSSLYGMLNDRRNPKPSTAYVVDSRKTIRYVLSYPSSIGTRLYQIIRFIDENSGHLDGINHEQFELNSHGQGTIYKEPQNSGFDAVGAAITATTTAETVQSADITSTISDVASTVLGGTGADTYIKNALDVLESITEVGKVVPFVAPAFVILKVIISIEQKARDVDAKCQDLVQRVTFMLSHLPALKNIKVMDSTRQVIDHMNDILKKCASLIEAYRKQGAVAKRLSLHNKDKFAGCAKSLSDCTNDLMVSLQIHQSTRLDILTRGIPEDPEDEAARKFVDAHGGLDAVKNNEALVKEFAGKMKLEVDEGVMEQLNVNITDMMQENQRQLERTLNESVSASVIDGLRGLAEKMNEAEKEQTFKCVQCDKEFRESTNGDKSCSFHKAEYDSWSKIYRCCGTKNPCEFGKHRAAHHSDYPYGPFFTWSRNITWYLDTKEDWVVVEDTNLETEDTERASISKLLKWQTKGGKVEEPTFLLQVGERGHNKSYHFKGYNAKDLEVISKVVDITHEFVIFRNSLREDEFSMAEWFLNSDGVISGVKLTVKVATAEQPFVRICPLDIKTANKSGEIVAVSEGGLRSYTPATPYVIPDTKVVSDTIGIQCPRELRKDFKTRTTPNLPVVLKVTSEPPLVANPRFANPKEDRFEGSISVFNKHPSGSNNPISISSVAAFYRLVGDKEYKKVTATEIVNETVLPFTVDPRQTATLKLRVSVPRSEEDAKQGLNWFDRAFVARKRPLRLKLVLTDVEEEECSVVLDYICPQYKLQQKSAENIGFLYVDDARTWQRHYVDIERKDDGQVKIRNYSITAKGMQMVVHKALKTGESEVDLEFGEKDNGYEWKAWALVDLSCRRLYAFKILLTKDVQDGKGLACLGYVLNPDYGDVIGEKRSVLYAQERITFPDLQDPPREEIIWDDDFDDFVPEPSKPLPLSSSTTTAAVGSVPTSIQLVLPEELDKRLASMDKRLDSMDSSLSRIASVMEQLLEIMKSR</sequence>
<comment type="caution">
    <text evidence="3">The sequence shown here is derived from an EMBL/GenBank/DDBJ whole genome shotgun (WGS) entry which is preliminary data.</text>
</comment>
<dbReference type="Pfam" id="PF22215">
    <property type="entry name" value="MLKL_N"/>
    <property type="match status" value="1"/>
</dbReference>
<name>A0ABR1JCL7_9AGAR</name>
<feature type="domain" description="Mixed lineage kinase" evidence="2">
    <location>
        <begin position="274"/>
        <end position="386"/>
    </location>
</feature>
<evidence type="ECO:0000313" key="3">
    <source>
        <dbReference type="EMBL" id="KAK7455245.1"/>
    </source>
</evidence>
<dbReference type="InterPro" id="IPR059179">
    <property type="entry name" value="MLKL-like_MCAfunc"/>
</dbReference>
<dbReference type="Gene3D" id="1.20.930.20">
    <property type="entry name" value="Adaptor protein Cbl, N-terminal domain"/>
    <property type="match status" value="1"/>
</dbReference>
<feature type="domain" description="Alkyl hydroperoxide reductase subunit C/ Thiol specific antioxidant" evidence="1">
    <location>
        <begin position="11"/>
        <end position="142"/>
    </location>
</feature>
<evidence type="ECO:0000259" key="1">
    <source>
        <dbReference type="Pfam" id="PF00578"/>
    </source>
</evidence>
<dbReference type="InterPro" id="IPR036249">
    <property type="entry name" value="Thioredoxin-like_sf"/>
</dbReference>
<proteinExistence type="predicted"/>
<evidence type="ECO:0000259" key="2">
    <source>
        <dbReference type="Pfam" id="PF22215"/>
    </source>
</evidence>
<keyword evidence="4" id="KW-1185">Reference proteome</keyword>
<organism evidence="3 4">
    <name type="scientific">Marasmiellus scandens</name>
    <dbReference type="NCBI Taxonomy" id="2682957"/>
    <lineage>
        <taxon>Eukaryota</taxon>
        <taxon>Fungi</taxon>
        <taxon>Dikarya</taxon>
        <taxon>Basidiomycota</taxon>
        <taxon>Agaricomycotina</taxon>
        <taxon>Agaricomycetes</taxon>
        <taxon>Agaricomycetidae</taxon>
        <taxon>Agaricales</taxon>
        <taxon>Marasmiineae</taxon>
        <taxon>Omphalotaceae</taxon>
        <taxon>Marasmiellus</taxon>
    </lineage>
</organism>
<gene>
    <name evidence="3" type="ORF">VKT23_011117</name>
</gene>
<dbReference type="Proteomes" id="UP001498398">
    <property type="component" value="Unassembled WGS sequence"/>
</dbReference>
<dbReference type="InterPro" id="IPR054000">
    <property type="entry name" value="MLKL_N"/>
</dbReference>
<dbReference type="CDD" id="cd21037">
    <property type="entry name" value="MLKL_NTD"/>
    <property type="match status" value="1"/>
</dbReference>